<dbReference type="EMBL" id="MGJA01000003">
    <property type="protein sequence ID" value="OGM98092.1"/>
    <property type="molecule type" value="Genomic_DNA"/>
</dbReference>
<comment type="caution">
    <text evidence="1">The sequence shown here is derived from an EMBL/GenBank/DDBJ whole genome shotgun (WGS) entry which is preliminary data.</text>
</comment>
<protein>
    <submittedName>
        <fullName evidence="1">Uncharacterized protein</fullName>
    </submittedName>
</protein>
<name>A0A1F8EBC6_9BACT</name>
<evidence type="ECO:0000313" key="2">
    <source>
        <dbReference type="Proteomes" id="UP000178520"/>
    </source>
</evidence>
<evidence type="ECO:0000313" key="1">
    <source>
        <dbReference type="EMBL" id="OGM98092.1"/>
    </source>
</evidence>
<proteinExistence type="predicted"/>
<dbReference type="STRING" id="1802660.A2735_00055"/>
<gene>
    <name evidence="1" type="ORF">A2735_00055</name>
</gene>
<dbReference type="AlphaFoldDB" id="A0A1F8EBC6"/>
<organism evidence="1 2">
    <name type="scientific">Candidatus Yanofskybacteria bacterium RIFCSPHIGHO2_01_FULL_41_21</name>
    <dbReference type="NCBI Taxonomy" id="1802660"/>
    <lineage>
        <taxon>Bacteria</taxon>
        <taxon>Candidatus Yanofskyibacteriota</taxon>
    </lineage>
</organism>
<reference evidence="1 2" key="1">
    <citation type="journal article" date="2016" name="Nat. Commun.">
        <title>Thousands of microbial genomes shed light on interconnected biogeochemical processes in an aquifer system.</title>
        <authorList>
            <person name="Anantharaman K."/>
            <person name="Brown C.T."/>
            <person name="Hug L.A."/>
            <person name="Sharon I."/>
            <person name="Castelle C.J."/>
            <person name="Probst A.J."/>
            <person name="Thomas B.C."/>
            <person name="Singh A."/>
            <person name="Wilkins M.J."/>
            <person name="Karaoz U."/>
            <person name="Brodie E.L."/>
            <person name="Williams K.H."/>
            <person name="Hubbard S.S."/>
            <person name="Banfield J.F."/>
        </authorList>
    </citation>
    <scope>NUCLEOTIDE SEQUENCE [LARGE SCALE GENOMIC DNA]</scope>
</reference>
<sequence>MIKIILAVVVVAVGVAGYFAFVNKSSQVVQQTSTPTPTKTVQAIKSPTPAPSATTDWKTYTSSKYGYSVQYPSIWTSKVNSDQGLQSEVAIQGSEGSITIYENFDFGGGLCSSVGTLTQVSTAAGSFMGCVTTSGLTVSGDSSFLSNNNNQYFLKATWTTSSKQKVLQALSTFKFTK</sequence>
<accession>A0A1F8EBC6</accession>
<dbReference type="Proteomes" id="UP000178520">
    <property type="component" value="Unassembled WGS sequence"/>
</dbReference>